<reference evidence="2" key="4">
    <citation type="journal article" date="2015" name="G3 (Bethesda)">
        <title>Genome sequences of three phytopathogenic species of the Magnaporthaceae family of fungi.</title>
        <authorList>
            <person name="Okagaki L.H."/>
            <person name="Nunes C.C."/>
            <person name="Sailsbery J."/>
            <person name="Clay B."/>
            <person name="Brown D."/>
            <person name="John T."/>
            <person name="Oh Y."/>
            <person name="Young N."/>
            <person name="Fitzgerald M."/>
            <person name="Haas B.J."/>
            <person name="Zeng Q."/>
            <person name="Young S."/>
            <person name="Adiconis X."/>
            <person name="Fan L."/>
            <person name="Levin J.Z."/>
            <person name="Mitchell T.K."/>
            <person name="Okubara P.A."/>
            <person name="Farman M.L."/>
            <person name="Kohn L.M."/>
            <person name="Birren B."/>
            <person name="Ma L.-J."/>
            <person name="Dean R.A."/>
        </authorList>
    </citation>
    <scope>NUCLEOTIDE SEQUENCE</scope>
    <source>
        <strain evidence="2">ATCC 64411 / 73-15</strain>
    </source>
</reference>
<protein>
    <submittedName>
        <fullName evidence="1 2">Uncharacterized protein</fullName>
    </submittedName>
</protein>
<evidence type="ECO:0000313" key="2">
    <source>
        <dbReference type="EnsemblFungi" id="MAPG_08669T0"/>
    </source>
</evidence>
<evidence type="ECO:0000313" key="1">
    <source>
        <dbReference type="EMBL" id="KLU89699.1"/>
    </source>
</evidence>
<reference evidence="1" key="1">
    <citation type="submission" date="2010-05" db="EMBL/GenBank/DDBJ databases">
        <title>The Genome Sequence of Magnaporthe poae strain ATCC 64411.</title>
        <authorList>
            <consortium name="The Broad Institute Genome Sequencing Platform"/>
            <consortium name="Broad Institute Genome Sequencing Center for Infectious Disease"/>
            <person name="Ma L.-J."/>
            <person name="Dead R."/>
            <person name="Young S."/>
            <person name="Zeng Q."/>
            <person name="Koehrsen M."/>
            <person name="Alvarado L."/>
            <person name="Berlin A."/>
            <person name="Chapman S.B."/>
            <person name="Chen Z."/>
            <person name="Freedman E."/>
            <person name="Gellesch M."/>
            <person name="Goldberg J."/>
            <person name="Griggs A."/>
            <person name="Gujja S."/>
            <person name="Heilman E.R."/>
            <person name="Heiman D."/>
            <person name="Hepburn T."/>
            <person name="Howarth C."/>
            <person name="Jen D."/>
            <person name="Larson L."/>
            <person name="Mehta T."/>
            <person name="Neiman D."/>
            <person name="Pearson M."/>
            <person name="Roberts A."/>
            <person name="Saif S."/>
            <person name="Shea T."/>
            <person name="Shenoy N."/>
            <person name="Sisk P."/>
            <person name="Stolte C."/>
            <person name="Sykes S."/>
            <person name="Walk T."/>
            <person name="White J."/>
            <person name="Yandava C."/>
            <person name="Haas B."/>
            <person name="Nusbaum C."/>
            <person name="Birren B."/>
        </authorList>
    </citation>
    <scope>NUCLEOTIDE SEQUENCE</scope>
    <source>
        <strain evidence="1">ATCC 64411</strain>
    </source>
</reference>
<dbReference type="EMBL" id="GL876973">
    <property type="protein sequence ID" value="KLU89699.1"/>
    <property type="molecule type" value="Genomic_DNA"/>
</dbReference>
<proteinExistence type="predicted"/>
<gene>
    <name evidence="1" type="ORF">MAPG_08669</name>
</gene>
<name>A0A0C4E7Y7_MAGP6</name>
<dbReference type="VEuPathDB" id="FungiDB:MAPG_08669"/>
<dbReference type="OrthoDB" id="10597717at2759"/>
<dbReference type="eggNOG" id="ENOG502RN69">
    <property type="taxonomic scope" value="Eukaryota"/>
</dbReference>
<evidence type="ECO:0000313" key="3">
    <source>
        <dbReference type="Proteomes" id="UP000011715"/>
    </source>
</evidence>
<reference evidence="3" key="2">
    <citation type="submission" date="2010-05" db="EMBL/GenBank/DDBJ databases">
        <title>The genome sequence of Magnaporthe poae strain ATCC 64411.</title>
        <authorList>
            <person name="Ma L.-J."/>
            <person name="Dead R."/>
            <person name="Young S."/>
            <person name="Zeng Q."/>
            <person name="Koehrsen M."/>
            <person name="Alvarado L."/>
            <person name="Berlin A."/>
            <person name="Chapman S.B."/>
            <person name="Chen Z."/>
            <person name="Freedman E."/>
            <person name="Gellesch M."/>
            <person name="Goldberg J."/>
            <person name="Griggs A."/>
            <person name="Gujja S."/>
            <person name="Heilman E.R."/>
            <person name="Heiman D."/>
            <person name="Hepburn T."/>
            <person name="Howarth C."/>
            <person name="Jen D."/>
            <person name="Larson L."/>
            <person name="Mehta T."/>
            <person name="Neiman D."/>
            <person name="Pearson M."/>
            <person name="Roberts A."/>
            <person name="Saif S."/>
            <person name="Shea T."/>
            <person name="Shenoy N."/>
            <person name="Sisk P."/>
            <person name="Stolte C."/>
            <person name="Sykes S."/>
            <person name="Walk T."/>
            <person name="White J."/>
            <person name="Yandava C."/>
            <person name="Haas B."/>
            <person name="Nusbaum C."/>
            <person name="Birren B."/>
        </authorList>
    </citation>
    <scope>NUCLEOTIDE SEQUENCE [LARGE SCALE GENOMIC DNA]</scope>
    <source>
        <strain evidence="3">ATCC 64411 / 73-15</strain>
    </source>
</reference>
<reference evidence="2" key="5">
    <citation type="submission" date="2015-06" db="UniProtKB">
        <authorList>
            <consortium name="EnsemblFungi"/>
        </authorList>
    </citation>
    <scope>IDENTIFICATION</scope>
    <source>
        <strain evidence="2">ATCC 64411</strain>
    </source>
</reference>
<reference evidence="1" key="3">
    <citation type="submission" date="2011-03" db="EMBL/GenBank/DDBJ databases">
        <title>Annotation of Magnaporthe poae ATCC 64411.</title>
        <authorList>
            <person name="Ma L.-J."/>
            <person name="Dead R."/>
            <person name="Young S.K."/>
            <person name="Zeng Q."/>
            <person name="Gargeya S."/>
            <person name="Fitzgerald M."/>
            <person name="Haas B."/>
            <person name="Abouelleil A."/>
            <person name="Alvarado L."/>
            <person name="Arachchi H.M."/>
            <person name="Berlin A."/>
            <person name="Brown A."/>
            <person name="Chapman S.B."/>
            <person name="Chen Z."/>
            <person name="Dunbar C."/>
            <person name="Freedman E."/>
            <person name="Gearin G."/>
            <person name="Gellesch M."/>
            <person name="Goldberg J."/>
            <person name="Griggs A."/>
            <person name="Gujja S."/>
            <person name="Heiman D."/>
            <person name="Howarth C."/>
            <person name="Larson L."/>
            <person name="Lui A."/>
            <person name="MacDonald P.J.P."/>
            <person name="Mehta T."/>
            <person name="Montmayeur A."/>
            <person name="Murphy C."/>
            <person name="Neiman D."/>
            <person name="Pearson M."/>
            <person name="Priest M."/>
            <person name="Roberts A."/>
            <person name="Saif S."/>
            <person name="Shea T."/>
            <person name="Shenoy N."/>
            <person name="Sisk P."/>
            <person name="Stolte C."/>
            <person name="Sykes S."/>
            <person name="Yandava C."/>
            <person name="Wortman J."/>
            <person name="Nusbaum C."/>
            <person name="Birren B."/>
        </authorList>
    </citation>
    <scope>NUCLEOTIDE SEQUENCE</scope>
    <source>
        <strain evidence="1">ATCC 64411</strain>
    </source>
</reference>
<dbReference type="EnsemblFungi" id="MAPG_08669T0">
    <property type="protein sequence ID" value="MAPG_08669T0"/>
    <property type="gene ID" value="MAPG_08669"/>
</dbReference>
<keyword evidence="3" id="KW-1185">Reference proteome</keyword>
<dbReference type="Proteomes" id="UP000011715">
    <property type="component" value="Unassembled WGS sequence"/>
</dbReference>
<dbReference type="EMBL" id="ADBL01002098">
    <property type="status" value="NOT_ANNOTATED_CDS"/>
    <property type="molecule type" value="Genomic_DNA"/>
</dbReference>
<dbReference type="AlphaFoldDB" id="A0A0C4E7Y7"/>
<organism evidence="2 3">
    <name type="scientific">Magnaporthiopsis poae (strain ATCC 64411 / 73-15)</name>
    <name type="common">Kentucky bluegrass fungus</name>
    <name type="synonym">Magnaporthe poae</name>
    <dbReference type="NCBI Taxonomy" id="644358"/>
    <lineage>
        <taxon>Eukaryota</taxon>
        <taxon>Fungi</taxon>
        <taxon>Dikarya</taxon>
        <taxon>Ascomycota</taxon>
        <taxon>Pezizomycotina</taxon>
        <taxon>Sordariomycetes</taxon>
        <taxon>Sordariomycetidae</taxon>
        <taxon>Magnaporthales</taxon>
        <taxon>Magnaporthaceae</taxon>
        <taxon>Magnaporthiopsis</taxon>
    </lineage>
</organism>
<accession>A0A0C4E7Y7</accession>
<sequence length="185" mass="20483">MGKGPGGKAPPLGIRYDEPQELGSAGYPSQPIYLEGSYSGIIQVSKDISKENMVELAHRAYREMMTIYRNKDTAIRFERKPVDPSNAMVAMEAGDGKIAFASSYQVKVPSGNPELIDSVAHRIARLGADVPNSVGDWATKRLKEDVKPKHRLNGKCGEFNVLRLDSERQPVDKRNTQVRLDTTLL</sequence>